<comment type="caution">
    <text evidence="1">The sequence shown here is derived from an EMBL/GenBank/DDBJ whole genome shotgun (WGS) entry which is preliminary data.</text>
</comment>
<proteinExistence type="predicted"/>
<keyword evidence="1" id="KW-0282">Flagellum</keyword>
<evidence type="ECO:0000313" key="2">
    <source>
        <dbReference type="Proteomes" id="UP001199631"/>
    </source>
</evidence>
<sequence>MIELRRLNNETFTINALMIEQIQSFPDTTITLLNGKKVVVKDREQTVIELATEFYKKIGLQQSLNKAGDGKNE</sequence>
<dbReference type="PANTHER" id="PTHR39185:SF1">
    <property type="entry name" value="SWARMING MOTILITY PROTEIN SWRD"/>
    <property type="match status" value="1"/>
</dbReference>
<keyword evidence="1" id="KW-0966">Cell projection</keyword>
<reference evidence="1 2" key="1">
    <citation type="journal article" date="2022" name="Evol. Bioinform. Online">
        <title>Draft Genome Sequence of Oceanobacillus jordanicus Strain GSFE11, a Halotolerant Plant Growth-Promoting Bacterial Endophyte Isolated From the Jordan Valley.</title>
        <authorList>
            <person name="Alhindi T."/>
            <person name="Albdaiwi R."/>
        </authorList>
    </citation>
    <scope>NUCLEOTIDE SEQUENCE [LARGE SCALE GENOMIC DNA]</scope>
    <source>
        <strain evidence="1 2">GSFE11</strain>
    </source>
</reference>
<evidence type="ECO:0000313" key="1">
    <source>
        <dbReference type="EMBL" id="MCG3419088.1"/>
    </source>
</evidence>
<name>A0AAW5B6C1_9BACI</name>
<organism evidence="1 2">
    <name type="scientific">Oceanobacillus jordanicus</name>
    <dbReference type="NCBI Taxonomy" id="2867266"/>
    <lineage>
        <taxon>Bacteria</taxon>
        <taxon>Bacillati</taxon>
        <taxon>Bacillota</taxon>
        <taxon>Bacilli</taxon>
        <taxon>Bacillales</taxon>
        <taxon>Bacillaceae</taxon>
        <taxon>Oceanobacillus</taxon>
    </lineage>
</organism>
<keyword evidence="2" id="KW-1185">Reference proteome</keyword>
<dbReference type="EMBL" id="JAIFZM010000005">
    <property type="protein sequence ID" value="MCG3419088.1"/>
    <property type="molecule type" value="Genomic_DNA"/>
</dbReference>
<accession>A0AAW5B6C1</accession>
<protein>
    <submittedName>
        <fullName evidence="1">Flagellar FlbD family protein</fullName>
    </submittedName>
</protein>
<dbReference type="Pfam" id="PF06289">
    <property type="entry name" value="FlbD"/>
    <property type="match status" value="1"/>
</dbReference>
<dbReference type="PANTHER" id="PTHR39185">
    <property type="entry name" value="SWARMING MOTILITY PROTEIN SWRD"/>
    <property type="match status" value="1"/>
</dbReference>
<dbReference type="AlphaFoldDB" id="A0AAW5B6C1"/>
<keyword evidence="1" id="KW-0969">Cilium</keyword>
<dbReference type="InterPro" id="IPR009384">
    <property type="entry name" value="SwrD-like"/>
</dbReference>
<dbReference type="Proteomes" id="UP001199631">
    <property type="component" value="Unassembled WGS sequence"/>
</dbReference>
<gene>
    <name evidence="1" type="ORF">K3T81_07990</name>
</gene>